<reference evidence="2 3" key="1">
    <citation type="journal article" date="2018" name="Front. Plant Sci.">
        <title>Red Clover (Trifolium pratense) and Zigzag Clover (T. medium) - A Picture of Genomic Similarities and Differences.</title>
        <authorList>
            <person name="Dluhosova J."/>
            <person name="Istvanek J."/>
            <person name="Nedelnik J."/>
            <person name="Repkova J."/>
        </authorList>
    </citation>
    <scope>NUCLEOTIDE SEQUENCE [LARGE SCALE GENOMIC DNA]</scope>
    <source>
        <strain evidence="3">cv. 10/8</strain>
        <tissue evidence="2">Leaf</tissue>
    </source>
</reference>
<comment type="caution">
    <text evidence="2">The sequence shown here is derived from an EMBL/GenBank/DDBJ whole genome shotgun (WGS) entry which is preliminary data.</text>
</comment>
<feature type="domain" description="Retrotransposon Copia-like N-terminal" evidence="1">
    <location>
        <begin position="1"/>
        <end position="27"/>
    </location>
</feature>
<dbReference type="InterPro" id="IPR029472">
    <property type="entry name" value="Copia-like_N"/>
</dbReference>
<protein>
    <submittedName>
        <fullName evidence="2">Integrase catalytic region</fullName>
    </submittedName>
</protein>
<feature type="non-terminal residue" evidence="2">
    <location>
        <position position="1"/>
    </location>
</feature>
<dbReference type="Proteomes" id="UP000265520">
    <property type="component" value="Unassembled WGS sequence"/>
</dbReference>
<feature type="non-terminal residue" evidence="2">
    <location>
        <position position="96"/>
    </location>
</feature>
<accession>A0A392RUE6</accession>
<evidence type="ECO:0000259" key="1">
    <source>
        <dbReference type="Pfam" id="PF14244"/>
    </source>
</evidence>
<name>A0A392RUE6_9FABA</name>
<sequence length="96" mass="11126">AWSRAMQRALGAKNKLSFVDGSLEIPPLLDLNRYRWERCNHLVHSWLLNSVSDPIASTIVFLENAIDVWRDLHERFSKADRVRIATLRSAINNLKQ</sequence>
<dbReference type="EMBL" id="LXQA010277468">
    <property type="protein sequence ID" value="MCI40233.1"/>
    <property type="molecule type" value="Genomic_DNA"/>
</dbReference>
<keyword evidence="3" id="KW-1185">Reference proteome</keyword>
<proteinExistence type="predicted"/>
<dbReference type="AlphaFoldDB" id="A0A392RUE6"/>
<dbReference type="PANTHER" id="PTHR37610:SF55">
    <property type="entry name" value="RETROTRANSPOSON COPIA-LIKE N-TERMINAL DOMAIN-CONTAINING PROTEIN"/>
    <property type="match status" value="1"/>
</dbReference>
<evidence type="ECO:0000313" key="3">
    <source>
        <dbReference type="Proteomes" id="UP000265520"/>
    </source>
</evidence>
<organism evidence="2 3">
    <name type="scientific">Trifolium medium</name>
    <dbReference type="NCBI Taxonomy" id="97028"/>
    <lineage>
        <taxon>Eukaryota</taxon>
        <taxon>Viridiplantae</taxon>
        <taxon>Streptophyta</taxon>
        <taxon>Embryophyta</taxon>
        <taxon>Tracheophyta</taxon>
        <taxon>Spermatophyta</taxon>
        <taxon>Magnoliopsida</taxon>
        <taxon>eudicotyledons</taxon>
        <taxon>Gunneridae</taxon>
        <taxon>Pentapetalae</taxon>
        <taxon>rosids</taxon>
        <taxon>fabids</taxon>
        <taxon>Fabales</taxon>
        <taxon>Fabaceae</taxon>
        <taxon>Papilionoideae</taxon>
        <taxon>50 kb inversion clade</taxon>
        <taxon>NPAAA clade</taxon>
        <taxon>Hologalegina</taxon>
        <taxon>IRL clade</taxon>
        <taxon>Trifolieae</taxon>
        <taxon>Trifolium</taxon>
    </lineage>
</organism>
<evidence type="ECO:0000313" key="2">
    <source>
        <dbReference type="EMBL" id="MCI40233.1"/>
    </source>
</evidence>
<dbReference type="Pfam" id="PF14244">
    <property type="entry name" value="Retrotran_gag_3"/>
    <property type="match status" value="1"/>
</dbReference>
<dbReference type="PANTHER" id="PTHR37610">
    <property type="entry name" value="CCHC-TYPE DOMAIN-CONTAINING PROTEIN"/>
    <property type="match status" value="1"/>
</dbReference>